<feature type="compositionally biased region" description="Low complexity" evidence="1">
    <location>
        <begin position="122"/>
        <end position="137"/>
    </location>
</feature>
<name>A0A9P6TI44_9BASI</name>
<gene>
    <name evidence="2" type="ORF">CROQUDRAFT_35535</name>
</gene>
<feature type="compositionally biased region" description="Basic and acidic residues" evidence="1">
    <location>
        <begin position="52"/>
        <end position="64"/>
    </location>
</feature>
<proteinExistence type="predicted"/>
<dbReference type="Proteomes" id="UP000886653">
    <property type="component" value="Unassembled WGS sequence"/>
</dbReference>
<accession>A0A9P6TI44</accession>
<feature type="non-terminal residue" evidence="2">
    <location>
        <position position="1"/>
    </location>
</feature>
<dbReference type="EMBL" id="MU167208">
    <property type="protein sequence ID" value="KAG0152380.1"/>
    <property type="molecule type" value="Genomic_DNA"/>
</dbReference>
<evidence type="ECO:0000313" key="2">
    <source>
        <dbReference type="EMBL" id="KAG0152380.1"/>
    </source>
</evidence>
<evidence type="ECO:0000313" key="3">
    <source>
        <dbReference type="Proteomes" id="UP000886653"/>
    </source>
</evidence>
<feature type="compositionally biased region" description="Low complexity" evidence="1">
    <location>
        <begin position="573"/>
        <end position="583"/>
    </location>
</feature>
<feature type="region of interest" description="Disordered" evidence="1">
    <location>
        <begin position="514"/>
        <end position="586"/>
    </location>
</feature>
<feature type="compositionally biased region" description="Low complexity" evidence="1">
    <location>
        <begin position="1"/>
        <end position="35"/>
    </location>
</feature>
<feature type="region of interest" description="Disordered" evidence="1">
    <location>
        <begin position="599"/>
        <end position="619"/>
    </location>
</feature>
<feature type="region of interest" description="Disordered" evidence="1">
    <location>
        <begin position="1"/>
        <end position="66"/>
    </location>
</feature>
<feature type="compositionally biased region" description="Polar residues" evidence="1">
    <location>
        <begin position="601"/>
        <end position="615"/>
    </location>
</feature>
<dbReference type="OrthoDB" id="3269398at2759"/>
<sequence length="711" mass="77891">LSTSTTSSSDSDGSLRRLSTYSGLTSGSTSSSSYTEPLTPFEGSFAGVQAGKHSDQVARERKTSETSAFSVSAYYGSSDCSEEVPIQAFNALLAPIDICNKEQQLSQPPSPFITTVPAVTTTPPNNNTPTQPVTVTPQKSLDNTPLPRKLKSKQRKLFGNEYRWPSPGESSGASIHPVEPSCPPNATLDKACSDSIGPIDFNVAQSYQKLEFATPFRPSVPTGLDQRRGSPPHAPLLVVPLVRKDSRMSDIESARPAFANSTVAPLVERSSLQPSLLSSSSPTMCQVLHPPSVSPSALSGPFTAVSQPDGLQHSRPTTTASQYTFPSSKKNIIDEQDGAELPVGELFRTLQIWFDQEGFREIAPIFSFSGYHQDDDLLYFTTERVGYPFHYTSFQQLPALRKVVAPDYEEAYALLEGKTSRNAAGRRDFLSRQASLDMKTPGKYMVEDTEGKGGKWIWRLVYEVEERKSLMGKPMPGERAFIPITFACSPEVLDPSHARKPSLMNTIMKNMGSKKAALPLDAEGRPKPRPRGKSLMGQRRDRSDSTARLIGTSPRYVPSSNSPNHDPIPSPQTPQSTKSSTGTLNGDELSHAQAHFFKTISPASSSRLRPNTAQADDSRRLLRRHKTSEHLRRPMTADPFAPPLPSRPTAVITPLFGIAPQPTRETPNTLGSRFLHRPKTADQRRPHTPKARLDIHRIAAASLFTPVDARY</sequence>
<dbReference type="AlphaFoldDB" id="A0A9P6TI44"/>
<feature type="region of interest" description="Disordered" evidence="1">
    <location>
        <begin position="122"/>
        <end position="146"/>
    </location>
</feature>
<evidence type="ECO:0000256" key="1">
    <source>
        <dbReference type="SAM" id="MobiDB-lite"/>
    </source>
</evidence>
<reference evidence="2" key="1">
    <citation type="submission" date="2013-11" db="EMBL/GenBank/DDBJ databases">
        <title>Genome sequence of the fusiform rust pathogen reveals effectors for host alternation and coevolution with pine.</title>
        <authorList>
            <consortium name="DOE Joint Genome Institute"/>
            <person name="Smith K."/>
            <person name="Pendleton A."/>
            <person name="Kubisiak T."/>
            <person name="Anderson C."/>
            <person name="Salamov A."/>
            <person name="Aerts A."/>
            <person name="Riley R."/>
            <person name="Clum A."/>
            <person name="Lindquist E."/>
            <person name="Ence D."/>
            <person name="Campbell M."/>
            <person name="Kronenberg Z."/>
            <person name="Feau N."/>
            <person name="Dhillon B."/>
            <person name="Hamelin R."/>
            <person name="Burleigh J."/>
            <person name="Smith J."/>
            <person name="Yandell M."/>
            <person name="Nelson C."/>
            <person name="Grigoriev I."/>
            <person name="Davis J."/>
        </authorList>
    </citation>
    <scope>NUCLEOTIDE SEQUENCE</scope>
    <source>
        <strain evidence="2">G11</strain>
    </source>
</reference>
<protein>
    <submittedName>
        <fullName evidence="2">Uncharacterized protein</fullName>
    </submittedName>
</protein>
<comment type="caution">
    <text evidence="2">The sequence shown here is derived from an EMBL/GenBank/DDBJ whole genome shotgun (WGS) entry which is preliminary data.</text>
</comment>
<feature type="region of interest" description="Disordered" evidence="1">
    <location>
        <begin position="302"/>
        <end position="322"/>
    </location>
</feature>
<keyword evidence="3" id="KW-1185">Reference proteome</keyword>
<organism evidence="2 3">
    <name type="scientific">Cronartium quercuum f. sp. fusiforme G11</name>
    <dbReference type="NCBI Taxonomy" id="708437"/>
    <lineage>
        <taxon>Eukaryota</taxon>
        <taxon>Fungi</taxon>
        <taxon>Dikarya</taxon>
        <taxon>Basidiomycota</taxon>
        <taxon>Pucciniomycotina</taxon>
        <taxon>Pucciniomycetes</taxon>
        <taxon>Pucciniales</taxon>
        <taxon>Coleosporiaceae</taxon>
        <taxon>Cronartium</taxon>
    </lineage>
</organism>